<evidence type="ECO:0000313" key="2">
    <source>
        <dbReference type="EMBL" id="KQB84375.1"/>
    </source>
</evidence>
<dbReference type="InterPro" id="IPR051606">
    <property type="entry name" value="Polyketide_Oxido-like"/>
</dbReference>
<accession>A0A0Q0Z4K7</accession>
<feature type="domain" description="NAD(P)-binding" evidence="1">
    <location>
        <begin position="11"/>
        <end position="200"/>
    </location>
</feature>
<dbReference type="PATRIC" id="fig|1544416.3.peg.1180"/>
<dbReference type="AlphaFoldDB" id="A0A0Q0Z4K7"/>
<gene>
    <name evidence="2" type="ORF">Cocul_01176</name>
</gene>
<evidence type="ECO:0000259" key="1">
    <source>
        <dbReference type="Pfam" id="PF13460"/>
    </source>
</evidence>
<dbReference type="PANTHER" id="PTHR43355">
    <property type="entry name" value="FLAVIN REDUCTASE (NADPH)"/>
    <property type="match status" value="1"/>
</dbReference>
<organism evidence="2 3">
    <name type="scientific">Corynebacterium oculi</name>
    <dbReference type="NCBI Taxonomy" id="1544416"/>
    <lineage>
        <taxon>Bacteria</taxon>
        <taxon>Bacillati</taxon>
        <taxon>Actinomycetota</taxon>
        <taxon>Actinomycetes</taxon>
        <taxon>Mycobacteriales</taxon>
        <taxon>Corynebacteriaceae</taxon>
        <taxon>Corynebacterium</taxon>
    </lineage>
</organism>
<reference evidence="2 3" key="1">
    <citation type="submission" date="2015-10" db="EMBL/GenBank/DDBJ databases">
        <title>Corynebacteirum lowii and Corynebacterium oculi species nova, derived from human clinical disease and and emended description of Corynebacterium mastiditis.</title>
        <authorList>
            <person name="Bernard K."/>
            <person name="Pacheco A.L."/>
            <person name="Mcdougall C."/>
            <person name="Burtx T."/>
            <person name="Weibe D."/>
            <person name="Tyler S."/>
            <person name="Olson A.B."/>
            <person name="Cnockaert M."/>
            <person name="Eguchi H."/>
            <person name="Kuwahara T."/>
            <person name="Nakayama-Imaohji H."/>
            <person name="Boudewijins M."/>
            <person name="Van Hoecke F."/>
            <person name="Bernier A.-M."/>
            <person name="Vandamme P."/>
        </authorList>
    </citation>
    <scope>NUCLEOTIDE SEQUENCE [LARGE SCALE GENOMIC DNA]</scope>
    <source>
        <strain evidence="2 3">NML 130210</strain>
    </source>
</reference>
<name>A0A0Q0Z4K7_9CORY</name>
<dbReference type="GO" id="GO:0016646">
    <property type="term" value="F:oxidoreductase activity, acting on the CH-NH group of donors, NAD or NADP as acceptor"/>
    <property type="evidence" value="ECO:0007669"/>
    <property type="project" value="TreeGrafter"/>
</dbReference>
<dbReference type="Pfam" id="PF13460">
    <property type="entry name" value="NAD_binding_10"/>
    <property type="match status" value="1"/>
</dbReference>
<proteinExistence type="predicted"/>
<evidence type="ECO:0000313" key="3">
    <source>
        <dbReference type="Proteomes" id="UP000050517"/>
    </source>
</evidence>
<dbReference type="InterPro" id="IPR016040">
    <property type="entry name" value="NAD(P)-bd_dom"/>
</dbReference>
<dbReference type="InterPro" id="IPR036291">
    <property type="entry name" value="NAD(P)-bd_dom_sf"/>
</dbReference>
<dbReference type="EMBL" id="LKST01000002">
    <property type="protein sequence ID" value="KQB84375.1"/>
    <property type="molecule type" value="Genomic_DNA"/>
</dbReference>
<sequence length="216" mass="23187">MAQNILIVGVGGLGEHMVYEALERGARVSVMVRDEAKLRSRLSAETLNHLEKITVGDATDTAALDEAMQGIDVVISGNGAHRKMAREMAQAVRCNGVQKLLWPAGGTNLMAEDGVTPAYLSNMSGKEGSVRFNAEKIYRAHQVCIDEIRAAGVNYVIFCPGRMTSVGYRSPEVASTVRVNRVAGMSVSYEDAAWVMIEAALTSQWDGELISAATPA</sequence>
<comment type="caution">
    <text evidence="2">The sequence shown here is derived from an EMBL/GenBank/DDBJ whole genome shotgun (WGS) entry which is preliminary data.</text>
</comment>
<dbReference type="STRING" id="1544416.Cocul_01176"/>
<dbReference type="Proteomes" id="UP000050517">
    <property type="component" value="Unassembled WGS sequence"/>
</dbReference>
<protein>
    <submittedName>
        <fullName evidence="2">2,3-dihydroxy-2,3-dihydrophenylpropionate dehydrogenase</fullName>
    </submittedName>
</protein>
<dbReference type="PANTHER" id="PTHR43355:SF2">
    <property type="entry name" value="FLAVIN REDUCTASE (NADPH)"/>
    <property type="match status" value="1"/>
</dbReference>
<dbReference type="SUPFAM" id="SSF51735">
    <property type="entry name" value="NAD(P)-binding Rossmann-fold domains"/>
    <property type="match status" value="1"/>
</dbReference>
<keyword evidence="3" id="KW-1185">Reference proteome</keyword>
<dbReference type="Gene3D" id="3.40.50.720">
    <property type="entry name" value="NAD(P)-binding Rossmann-like Domain"/>
    <property type="match status" value="1"/>
</dbReference>